<accession>A0ABV6IG98</accession>
<keyword evidence="2" id="KW-1185">Reference proteome</keyword>
<sequence>MHHKKWESVETRFAQTTTLSYPFSVKHKLHRLKRGEVKVKNRAQNQNKNNDLQPVLEKCASVDPDCFGVAVAFDFAFELHPLLTLPIVQDRKWIKKASLFEPQASFEAFPFFVLLNWEAEGQWQRGRLSLLTFFGEAKKVSSCRSTTDL</sequence>
<reference evidence="1 2" key="1">
    <citation type="submission" date="2024-09" db="EMBL/GenBank/DDBJ databases">
        <authorList>
            <person name="Sun Q."/>
            <person name="Mori K."/>
        </authorList>
    </citation>
    <scope>NUCLEOTIDE SEQUENCE [LARGE SCALE GENOMIC DNA]</scope>
    <source>
        <strain evidence="1 2">CCM 8677</strain>
    </source>
</reference>
<name>A0ABV6IG98_9BURK</name>
<organism evidence="1 2">
    <name type="scientific">Undibacterium danionis</name>
    <dbReference type="NCBI Taxonomy" id="1812100"/>
    <lineage>
        <taxon>Bacteria</taxon>
        <taxon>Pseudomonadati</taxon>
        <taxon>Pseudomonadota</taxon>
        <taxon>Betaproteobacteria</taxon>
        <taxon>Burkholderiales</taxon>
        <taxon>Oxalobacteraceae</taxon>
        <taxon>Undibacterium</taxon>
    </lineage>
</organism>
<dbReference type="Proteomes" id="UP001589844">
    <property type="component" value="Unassembled WGS sequence"/>
</dbReference>
<proteinExistence type="predicted"/>
<evidence type="ECO:0000313" key="2">
    <source>
        <dbReference type="Proteomes" id="UP001589844"/>
    </source>
</evidence>
<dbReference type="EMBL" id="JBHLXJ010000015">
    <property type="protein sequence ID" value="MFC0350851.1"/>
    <property type="molecule type" value="Genomic_DNA"/>
</dbReference>
<dbReference type="RefSeq" id="WP_390213394.1">
    <property type="nucleotide sequence ID" value="NZ_JBHLXJ010000015.1"/>
</dbReference>
<gene>
    <name evidence="1" type="ORF">ACFFJH_13615</name>
</gene>
<comment type="caution">
    <text evidence="1">The sequence shown here is derived from an EMBL/GenBank/DDBJ whole genome shotgun (WGS) entry which is preliminary data.</text>
</comment>
<evidence type="ECO:0000313" key="1">
    <source>
        <dbReference type="EMBL" id="MFC0350851.1"/>
    </source>
</evidence>
<protein>
    <submittedName>
        <fullName evidence="1">Uncharacterized protein</fullName>
    </submittedName>
</protein>